<comment type="caution">
    <text evidence="2">The sequence shown here is derived from an EMBL/GenBank/DDBJ whole genome shotgun (WGS) entry which is preliminary data.</text>
</comment>
<proteinExistence type="predicted"/>
<dbReference type="AlphaFoldDB" id="A0A6B3LNK1"/>
<dbReference type="InterPro" id="IPR021370">
    <property type="entry name" value="DUF2987"/>
</dbReference>
<name>A0A6B3LNK1_VIBCL</name>
<dbReference type="RefSeq" id="WP_057569024.1">
    <property type="nucleotide sequence ID" value="NZ_CP053794.1"/>
</dbReference>
<reference evidence="2" key="1">
    <citation type="submission" date="2020-02" db="EMBL/GenBank/DDBJ databases">
        <title>Genome Announcements.</title>
        <authorList>
            <person name="Abdulabbas H.T."/>
            <person name="Bunyan I.A."/>
            <person name="Abdul-Lateef L.A."/>
        </authorList>
    </citation>
    <scope>NUCLEOTIDE SEQUENCE</scope>
    <source>
        <strain evidence="2">NAG1</strain>
    </source>
</reference>
<keyword evidence="1" id="KW-0732">Signal</keyword>
<evidence type="ECO:0000313" key="2">
    <source>
        <dbReference type="EMBL" id="NEM95064.1"/>
    </source>
</evidence>
<protein>
    <submittedName>
        <fullName evidence="2">DUF2987 domain-containing protein</fullName>
    </submittedName>
</protein>
<feature type="chain" id="PRO_5025538266" evidence="1">
    <location>
        <begin position="23"/>
        <end position="221"/>
    </location>
</feature>
<dbReference type="Pfam" id="PF11205">
    <property type="entry name" value="DUF2987"/>
    <property type="match status" value="1"/>
</dbReference>
<sequence>MKSKSYLILAPLFLSLSAPALAQQYMFTYSKLFSQMKSNTKEDHPDVKMGIFFVDAQSKQNCVIEKAWMEKEEHYEELPIGPSNELVIPLDNNLRQANPLVFVNTPQDKRCDYSMVVMAKKSFEGKVTYQEVEVLLPQMQVMLEQLGGMFASWFTPAVEGVTLEFVPETEGMITFSNGQSIAIVDHKAQVALTQIGKEGWMQLPAPALRVLPYLPSAKSKL</sequence>
<gene>
    <name evidence="2" type="ORF">G3T61_12710</name>
</gene>
<feature type="signal peptide" evidence="1">
    <location>
        <begin position="1"/>
        <end position="22"/>
    </location>
</feature>
<accession>A0A6B3LNK1</accession>
<dbReference type="EMBL" id="JAAGVX010000009">
    <property type="protein sequence ID" value="NEM95064.1"/>
    <property type="molecule type" value="Genomic_DNA"/>
</dbReference>
<organism evidence="2">
    <name type="scientific">Vibrio cholerae</name>
    <dbReference type="NCBI Taxonomy" id="666"/>
    <lineage>
        <taxon>Bacteria</taxon>
        <taxon>Pseudomonadati</taxon>
        <taxon>Pseudomonadota</taxon>
        <taxon>Gammaproteobacteria</taxon>
        <taxon>Vibrionales</taxon>
        <taxon>Vibrionaceae</taxon>
        <taxon>Vibrio</taxon>
    </lineage>
</organism>
<evidence type="ECO:0000256" key="1">
    <source>
        <dbReference type="SAM" id="SignalP"/>
    </source>
</evidence>